<reference evidence="2 3" key="1">
    <citation type="submission" date="2020-08" db="EMBL/GenBank/DDBJ databases">
        <title>Genomic Encyclopedia of Type Strains, Phase III (KMG-III): the genomes of soil and plant-associated and newly described type strains.</title>
        <authorList>
            <person name="Whitman W."/>
        </authorList>
    </citation>
    <scope>NUCLEOTIDE SEQUENCE [LARGE SCALE GENOMIC DNA]</scope>
    <source>
        <strain evidence="2 3">CECT 3302</strain>
    </source>
</reference>
<organism evidence="2 3">
    <name type="scientific">Nocardioides albus</name>
    <dbReference type="NCBI Taxonomy" id="1841"/>
    <lineage>
        <taxon>Bacteria</taxon>
        <taxon>Bacillati</taxon>
        <taxon>Actinomycetota</taxon>
        <taxon>Actinomycetes</taxon>
        <taxon>Propionibacteriales</taxon>
        <taxon>Nocardioidaceae</taxon>
        <taxon>Nocardioides</taxon>
    </lineage>
</organism>
<sequence length="128" mass="12955">MSIPVALPDLAATLGRFGSGFLLTTAGERIKVVVVDPVVEGSFLRVADPGGGTRANLATNPVLTLTYAPLTPRDHALIIDGTGRVEGSDVLVTPTGAVLHRPASHAAGPVSDEGCGQDCRPLDSSGSA</sequence>
<dbReference type="EMBL" id="JACHXG010000002">
    <property type="protein sequence ID" value="MBB3087766.1"/>
    <property type="molecule type" value="Genomic_DNA"/>
</dbReference>
<dbReference type="AlphaFoldDB" id="A0A7W5A174"/>
<dbReference type="RefSeq" id="WP_183542317.1">
    <property type="nucleotide sequence ID" value="NZ_BMQT01000004.1"/>
</dbReference>
<accession>A0A7W5A174</accession>
<evidence type="ECO:0000256" key="1">
    <source>
        <dbReference type="SAM" id="MobiDB-lite"/>
    </source>
</evidence>
<feature type="region of interest" description="Disordered" evidence="1">
    <location>
        <begin position="102"/>
        <end position="128"/>
    </location>
</feature>
<proteinExistence type="predicted"/>
<dbReference type="Proteomes" id="UP000577707">
    <property type="component" value="Unassembled WGS sequence"/>
</dbReference>
<protein>
    <recommendedName>
        <fullName evidence="4">Pyridoxamine 5'-phosphate oxidase</fullName>
    </recommendedName>
</protein>
<evidence type="ECO:0000313" key="2">
    <source>
        <dbReference type="EMBL" id="MBB3087766.1"/>
    </source>
</evidence>
<evidence type="ECO:0000313" key="3">
    <source>
        <dbReference type="Proteomes" id="UP000577707"/>
    </source>
</evidence>
<comment type="caution">
    <text evidence="2">The sequence shown here is derived from an EMBL/GenBank/DDBJ whole genome shotgun (WGS) entry which is preliminary data.</text>
</comment>
<gene>
    <name evidence="2" type="ORF">FHS12_000699</name>
</gene>
<evidence type="ECO:0008006" key="4">
    <source>
        <dbReference type="Google" id="ProtNLM"/>
    </source>
</evidence>
<keyword evidence="3" id="KW-1185">Reference proteome</keyword>
<name>A0A7W5A174_9ACTN</name>